<accession>A0A4S3TLX4</accession>
<dbReference type="EMBL" id="RBZW01000036">
    <property type="protein sequence ID" value="THE64253.1"/>
    <property type="molecule type" value="Genomic_DNA"/>
</dbReference>
<dbReference type="AlphaFoldDB" id="A0A4S3TLX4"/>
<proteinExistence type="predicted"/>
<feature type="transmembrane region" description="Helical" evidence="1">
    <location>
        <begin position="68"/>
        <end position="85"/>
    </location>
</feature>
<keyword evidence="3" id="KW-1185">Reference proteome</keyword>
<comment type="caution">
    <text evidence="2">The sequence shown here is derived from an EMBL/GenBank/DDBJ whole genome shotgun (WGS) entry which is preliminary data.</text>
</comment>
<reference evidence="2 3" key="1">
    <citation type="submission" date="2018-10" db="EMBL/GenBank/DDBJ databases">
        <title>Natronolimnobius sp. XQ-INN 246 isolated from Inner Mongolia Autonomous Region of China.</title>
        <authorList>
            <person name="Xue Q."/>
        </authorList>
    </citation>
    <scope>NUCLEOTIDE SEQUENCE [LARGE SCALE GENOMIC DNA]</scope>
    <source>
        <strain evidence="2 3">XQ-INN 246</strain>
    </source>
</reference>
<evidence type="ECO:0000256" key="1">
    <source>
        <dbReference type="SAM" id="Phobius"/>
    </source>
</evidence>
<dbReference type="Proteomes" id="UP000318864">
    <property type="component" value="Unassembled WGS sequence"/>
</dbReference>
<evidence type="ECO:0000313" key="3">
    <source>
        <dbReference type="Proteomes" id="UP000318864"/>
    </source>
</evidence>
<gene>
    <name evidence="2" type="ORF">D8Y22_13785</name>
</gene>
<protein>
    <submittedName>
        <fullName evidence="2">Uncharacterized protein</fullName>
    </submittedName>
</protein>
<keyword evidence="1" id="KW-0812">Transmembrane</keyword>
<keyword evidence="1" id="KW-1133">Transmembrane helix</keyword>
<sequence length="131" mass="14355">MARVGFVLVGLVMALVPARVREAFEKLALKKSDEVSPSPSFTPAIRAEGVIFVVVSVLGGTVYRVSMYVLGLAGAIALFVPKRALRFSMNISYENPETVEWKDGLIPVIRGFGVLYLLIALNEIKNRSRDT</sequence>
<organism evidence="2 3">
    <name type="scientific">Salinadaptatus halalkaliphilus</name>
    <dbReference type="NCBI Taxonomy" id="2419781"/>
    <lineage>
        <taxon>Archaea</taxon>
        <taxon>Methanobacteriati</taxon>
        <taxon>Methanobacteriota</taxon>
        <taxon>Stenosarchaea group</taxon>
        <taxon>Halobacteria</taxon>
        <taxon>Halobacteriales</taxon>
        <taxon>Natrialbaceae</taxon>
        <taxon>Salinadaptatus</taxon>
    </lineage>
</organism>
<keyword evidence="1" id="KW-0472">Membrane</keyword>
<evidence type="ECO:0000313" key="2">
    <source>
        <dbReference type="EMBL" id="THE64253.1"/>
    </source>
</evidence>
<name>A0A4S3TLX4_9EURY</name>